<dbReference type="SUPFAM" id="SSF51735">
    <property type="entry name" value="NAD(P)-binding Rossmann-fold domains"/>
    <property type="match status" value="1"/>
</dbReference>
<evidence type="ECO:0000256" key="1">
    <source>
        <dbReference type="ARBA" id="ARBA00006484"/>
    </source>
</evidence>
<dbReference type="PRINTS" id="PR00081">
    <property type="entry name" value="GDHRDH"/>
</dbReference>
<evidence type="ECO:0000256" key="3">
    <source>
        <dbReference type="ARBA" id="ARBA00023002"/>
    </source>
</evidence>
<protein>
    <submittedName>
        <fullName evidence="6">NAD(P)-binding protein</fullName>
    </submittedName>
</protein>
<organism evidence="6 7">
    <name type="scientific">Mycena chlorophos</name>
    <name type="common">Agaric fungus</name>
    <name type="synonym">Agaricus chlorophos</name>
    <dbReference type="NCBI Taxonomy" id="658473"/>
    <lineage>
        <taxon>Eukaryota</taxon>
        <taxon>Fungi</taxon>
        <taxon>Dikarya</taxon>
        <taxon>Basidiomycota</taxon>
        <taxon>Agaricomycotina</taxon>
        <taxon>Agaricomycetes</taxon>
        <taxon>Agaricomycetidae</taxon>
        <taxon>Agaricales</taxon>
        <taxon>Marasmiineae</taxon>
        <taxon>Mycenaceae</taxon>
        <taxon>Mycena</taxon>
    </lineage>
</organism>
<dbReference type="InterPro" id="IPR002347">
    <property type="entry name" value="SDR_fam"/>
</dbReference>
<dbReference type="PANTHER" id="PTHR43976">
    <property type="entry name" value="SHORT CHAIN DEHYDROGENASE"/>
    <property type="match status" value="1"/>
</dbReference>
<evidence type="ECO:0000256" key="2">
    <source>
        <dbReference type="ARBA" id="ARBA00022857"/>
    </source>
</evidence>
<dbReference type="PANTHER" id="PTHR43976:SF16">
    <property type="entry name" value="SHORT-CHAIN DEHYDROGENASE_REDUCTASE FAMILY PROTEIN"/>
    <property type="match status" value="1"/>
</dbReference>
<dbReference type="Proteomes" id="UP000815677">
    <property type="component" value="Unassembled WGS sequence"/>
</dbReference>
<keyword evidence="7" id="KW-1185">Reference proteome</keyword>
<evidence type="ECO:0000313" key="6">
    <source>
        <dbReference type="EMBL" id="GAT58055.1"/>
    </source>
</evidence>
<evidence type="ECO:0000256" key="4">
    <source>
        <dbReference type="RuleBase" id="RU000363"/>
    </source>
</evidence>
<dbReference type="InterPro" id="IPR036291">
    <property type="entry name" value="NAD(P)-bd_dom_sf"/>
</dbReference>
<keyword evidence="3" id="KW-0560">Oxidoreductase</keyword>
<dbReference type="InterPro" id="IPR051911">
    <property type="entry name" value="SDR_oxidoreductase"/>
</dbReference>
<dbReference type="InterPro" id="IPR020904">
    <property type="entry name" value="Sc_DH/Rdtase_CS"/>
</dbReference>
<dbReference type="EMBL" id="DF849564">
    <property type="protein sequence ID" value="GAT58055.1"/>
    <property type="molecule type" value="Genomic_DNA"/>
</dbReference>
<sequence>MINPRNIRASTFNPFPESQFFRLREMSPRVWLVTGANSGLGLALVEHALAQGDQVIAAVRNPASIPNSIKAAKPLILDLNASDSDIQRAGKAALEIYGRVDVLVNNAGYCLTGYVEEVQDADIKHEFQTNFFGAISLTQSLLPAFRDQRSGYILNLSSVAGIDGHPPFAMYNASKAALEAMTEALHTELLPFNVTALIIEPGYFPTNFWSSADASRIPRARLTGAYPETDSLFNTMPKKKLEEKQVGDRRKAVARIFELVSGTGYYAQQNVNTKFVRVVLGPDAGTRIQSKLKLILENVDGTEQVWRSTNMDEETLEKYARGEY</sequence>
<accession>A0ABQ0M3U2</accession>
<dbReference type="Gene3D" id="3.40.50.720">
    <property type="entry name" value="NAD(P)-binding Rossmann-like Domain"/>
    <property type="match status" value="1"/>
</dbReference>
<dbReference type="PROSITE" id="PS00061">
    <property type="entry name" value="ADH_SHORT"/>
    <property type="match status" value="1"/>
</dbReference>
<dbReference type="PRINTS" id="PR00080">
    <property type="entry name" value="SDRFAMILY"/>
</dbReference>
<evidence type="ECO:0000259" key="5">
    <source>
        <dbReference type="SMART" id="SM00822"/>
    </source>
</evidence>
<dbReference type="Pfam" id="PF00106">
    <property type="entry name" value="adh_short"/>
    <property type="match status" value="1"/>
</dbReference>
<comment type="similarity">
    <text evidence="1 4">Belongs to the short-chain dehydrogenases/reductases (SDR) family.</text>
</comment>
<proteinExistence type="inferred from homology"/>
<name>A0ABQ0M3U2_MYCCL</name>
<dbReference type="CDD" id="cd05374">
    <property type="entry name" value="17beta-HSD-like_SDR_c"/>
    <property type="match status" value="1"/>
</dbReference>
<keyword evidence="2" id="KW-0521">NADP</keyword>
<reference evidence="6" key="1">
    <citation type="submission" date="2014-09" db="EMBL/GenBank/DDBJ databases">
        <title>Genome sequence of the luminous mushroom Mycena chlorophos for searching fungal bioluminescence genes.</title>
        <authorList>
            <person name="Tanaka Y."/>
            <person name="Kasuga D."/>
            <person name="Oba Y."/>
            <person name="Hase S."/>
            <person name="Sato K."/>
            <person name="Oba Y."/>
            <person name="Sakakibara Y."/>
        </authorList>
    </citation>
    <scope>NUCLEOTIDE SEQUENCE</scope>
</reference>
<gene>
    <name evidence="6" type="ORF">MCHLO_14523</name>
</gene>
<dbReference type="InterPro" id="IPR057326">
    <property type="entry name" value="KR_dom"/>
</dbReference>
<dbReference type="SMART" id="SM00822">
    <property type="entry name" value="PKS_KR"/>
    <property type="match status" value="1"/>
</dbReference>
<evidence type="ECO:0000313" key="7">
    <source>
        <dbReference type="Proteomes" id="UP000815677"/>
    </source>
</evidence>
<feature type="domain" description="Ketoreductase" evidence="5">
    <location>
        <begin position="29"/>
        <end position="202"/>
    </location>
</feature>